<keyword evidence="3" id="KW-0808">Transferase</keyword>
<dbReference type="Gene3D" id="1.20.5.170">
    <property type="match status" value="1"/>
</dbReference>
<feature type="domain" description="UDP-3-O-[3-hydroxymyristoyl] glucosamine N-acyltransferase non-repeat region" evidence="7">
    <location>
        <begin position="20"/>
        <end position="85"/>
    </location>
</feature>
<sequence>MKLADLADLIGGTCRGDVALEVKALATLEAAGSSEVTFLASSRLRPQLEQCRAAAVILREEDLPSWKGPAIVCDDPQVAYARAARAFDTSPVSEPGVHPSAIVSKNASLKDSVSIGAGCVIEAEVDIGDGVALGPGCVVESGAVIGPQTRLNANVTVACRVRIGAGCYVQSGAVLGSDGFGNVQEDGRWVRIPQLGGLEIGDDVQVGAGTTIDRGALGDTLIGRGVVIDNLVHIAHNVKIGEHTAIAACVAIAGSTVIGSRCTLAGVVGVADHVTIADDVHLTGMSMVTGSITKPGVYSSGTGLMPSKEWRRSAVRFRQLDDLAKRLAVLEKRVLE</sequence>
<evidence type="ECO:0000256" key="4">
    <source>
        <dbReference type="ARBA" id="ARBA00022737"/>
    </source>
</evidence>
<dbReference type="Pfam" id="PF00132">
    <property type="entry name" value="Hexapep"/>
    <property type="match status" value="2"/>
</dbReference>
<reference evidence="8" key="1">
    <citation type="submission" date="2018-05" db="EMBL/GenBank/DDBJ databases">
        <authorList>
            <person name="Lanie J.A."/>
            <person name="Ng W.-L."/>
            <person name="Kazmierczak K.M."/>
            <person name="Andrzejewski T.M."/>
            <person name="Davidsen T.M."/>
            <person name="Wayne K.J."/>
            <person name="Tettelin H."/>
            <person name="Glass J.I."/>
            <person name="Rusch D."/>
            <person name="Podicherti R."/>
            <person name="Tsui H.-C.T."/>
            <person name="Winkler M.E."/>
        </authorList>
    </citation>
    <scope>NUCLEOTIDE SEQUENCE</scope>
</reference>
<dbReference type="GO" id="GO:0016410">
    <property type="term" value="F:N-acyltransferase activity"/>
    <property type="evidence" value="ECO:0007669"/>
    <property type="project" value="InterPro"/>
</dbReference>
<keyword evidence="1" id="KW-0444">Lipid biosynthesis</keyword>
<evidence type="ECO:0000256" key="2">
    <source>
        <dbReference type="ARBA" id="ARBA00022556"/>
    </source>
</evidence>
<evidence type="ECO:0000256" key="1">
    <source>
        <dbReference type="ARBA" id="ARBA00022516"/>
    </source>
</evidence>
<dbReference type="GO" id="GO:0009245">
    <property type="term" value="P:lipid A biosynthetic process"/>
    <property type="evidence" value="ECO:0007669"/>
    <property type="project" value="UniProtKB-KW"/>
</dbReference>
<evidence type="ECO:0000313" key="8">
    <source>
        <dbReference type="EMBL" id="SVA49222.1"/>
    </source>
</evidence>
<keyword evidence="4" id="KW-0677">Repeat</keyword>
<dbReference type="EMBL" id="UINC01011122">
    <property type="protein sequence ID" value="SVA49222.1"/>
    <property type="molecule type" value="Genomic_DNA"/>
</dbReference>
<dbReference type="PANTHER" id="PTHR43378">
    <property type="entry name" value="UDP-3-O-ACYLGLUCOSAMINE N-ACYLTRANSFERASE"/>
    <property type="match status" value="1"/>
</dbReference>
<evidence type="ECO:0000259" key="7">
    <source>
        <dbReference type="Pfam" id="PF04613"/>
    </source>
</evidence>
<dbReference type="InterPro" id="IPR011004">
    <property type="entry name" value="Trimer_LpxA-like_sf"/>
</dbReference>
<dbReference type="InterPro" id="IPR007691">
    <property type="entry name" value="LpxD"/>
</dbReference>
<dbReference type="AlphaFoldDB" id="A0A381W9S7"/>
<dbReference type="PROSITE" id="PS00101">
    <property type="entry name" value="HEXAPEP_TRANSFERASES"/>
    <property type="match status" value="1"/>
</dbReference>
<dbReference type="Gene3D" id="3.40.1390.10">
    <property type="entry name" value="MurE/MurF, N-terminal domain"/>
    <property type="match status" value="1"/>
</dbReference>
<dbReference type="InterPro" id="IPR001451">
    <property type="entry name" value="Hexapep"/>
</dbReference>
<dbReference type="InterPro" id="IPR020573">
    <property type="entry name" value="UDP_GlcNAc_AcTrfase_non-rep"/>
</dbReference>
<evidence type="ECO:0000256" key="6">
    <source>
        <dbReference type="ARBA" id="ARBA00023315"/>
    </source>
</evidence>
<evidence type="ECO:0000256" key="5">
    <source>
        <dbReference type="ARBA" id="ARBA00023098"/>
    </source>
</evidence>
<dbReference type="GO" id="GO:0016020">
    <property type="term" value="C:membrane"/>
    <property type="evidence" value="ECO:0007669"/>
    <property type="project" value="GOC"/>
</dbReference>
<protein>
    <recommendedName>
        <fullName evidence="7">UDP-3-O-[3-hydroxymyristoyl] glucosamine N-acyltransferase non-repeat region domain-containing protein</fullName>
    </recommendedName>
</protein>
<dbReference type="CDD" id="cd03352">
    <property type="entry name" value="LbH_LpxD"/>
    <property type="match status" value="1"/>
</dbReference>
<evidence type="ECO:0000256" key="3">
    <source>
        <dbReference type="ARBA" id="ARBA00022679"/>
    </source>
</evidence>
<gene>
    <name evidence="8" type="ORF">METZ01_LOCUS102076</name>
</gene>
<dbReference type="NCBIfam" id="TIGR01853">
    <property type="entry name" value="lipid_A_lpxD"/>
    <property type="match status" value="1"/>
</dbReference>
<dbReference type="HAMAP" id="MF_00523">
    <property type="entry name" value="LpxD"/>
    <property type="match status" value="1"/>
</dbReference>
<organism evidence="8">
    <name type="scientific">marine metagenome</name>
    <dbReference type="NCBI Taxonomy" id="408172"/>
    <lineage>
        <taxon>unclassified sequences</taxon>
        <taxon>metagenomes</taxon>
        <taxon>ecological metagenomes</taxon>
    </lineage>
</organism>
<dbReference type="NCBIfam" id="NF002060">
    <property type="entry name" value="PRK00892.1"/>
    <property type="match status" value="1"/>
</dbReference>
<keyword evidence="6" id="KW-0012">Acyltransferase</keyword>
<dbReference type="Pfam" id="PF04613">
    <property type="entry name" value="LpxD"/>
    <property type="match status" value="1"/>
</dbReference>
<accession>A0A381W9S7</accession>
<dbReference type="InterPro" id="IPR018357">
    <property type="entry name" value="Hexapep_transf_CS"/>
</dbReference>
<dbReference type="Gene3D" id="2.160.10.10">
    <property type="entry name" value="Hexapeptide repeat proteins"/>
    <property type="match status" value="1"/>
</dbReference>
<keyword evidence="2" id="KW-0441">Lipid A biosynthesis</keyword>
<dbReference type="SUPFAM" id="SSF51161">
    <property type="entry name" value="Trimeric LpxA-like enzymes"/>
    <property type="match status" value="1"/>
</dbReference>
<proteinExistence type="inferred from homology"/>
<dbReference type="PANTHER" id="PTHR43378:SF2">
    <property type="entry name" value="UDP-3-O-ACYLGLUCOSAMINE N-ACYLTRANSFERASE 1, MITOCHONDRIAL-RELATED"/>
    <property type="match status" value="1"/>
</dbReference>
<name>A0A381W9S7_9ZZZZ</name>
<keyword evidence="5" id="KW-0443">Lipid metabolism</keyword>